<evidence type="ECO:0000256" key="7">
    <source>
        <dbReference type="SAM" id="MobiDB-lite"/>
    </source>
</evidence>
<feature type="region of interest" description="Disordered" evidence="7">
    <location>
        <begin position="1"/>
        <end position="22"/>
    </location>
</feature>
<evidence type="ECO:0000313" key="9">
    <source>
        <dbReference type="EMBL" id="GAA4828375.1"/>
    </source>
</evidence>
<dbReference type="Gene3D" id="3.40.50.200">
    <property type="entry name" value="Peptidase S8/S53 domain"/>
    <property type="match status" value="2"/>
</dbReference>
<dbReference type="PANTHER" id="PTHR43806">
    <property type="entry name" value="PEPTIDASE S8"/>
    <property type="match status" value="1"/>
</dbReference>
<dbReference type="PROSITE" id="PS51892">
    <property type="entry name" value="SUBTILASE"/>
    <property type="match status" value="1"/>
</dbReference>
<dbReference type="InterPro" id="IPR034080">
    <property type="entry name" value="Protease_P7-like_dom"/>
</dbReference>
<protein>
    <submittedName>
        <fullName evidence="9">S8 family peptidase</fullName>
    </submittedName>
</protein>
<dbReference type="InterPro" id="IPR022398">
    <property type="entry name" value="Peptidase_S8_His-AS"/>
</dbReference>
<keyword evidence="10" id="KW-1185">Reference proteome</keyword>
<dbReference type="Pfam" id="PF00082">
    <property type="entry name" value="Peptidase_S8"/>
    <property type="match status" value="1"/>
</dbReference>
<proteinExistence type="inferred from homology"/>
<dbReference type="CDD" id="cd07483">
    <property type="entry name" value="Peptidases_S8_Subtilisin_Novo-like"/>
    <property type="match status" value="1"/>
</dbReference>
<keyword evidence="4 5" id="KW-0720">Serine protease</keyword>
<dbReference type="InterPro" id="IPR023828">
    <property type="entry name" value="Peptidase_S8_Ser-AS"/>
</dbReference>
<dbReference type="InterPro" id="IPR000209">
    <property type="entry name" value="Peptidase_S8/S53_dom"/>
</dbReference>
<dbReference type="InterPro" id="IPR015500">
    <property type="entry name" value="Peptidase_S8_subtilisin-rel"/>
</dbReference>
<name>A0ABP9D5K2_9BACT</name>
<keyword evidence="3 5" id="KW-0378">Hydrolase</keyword>
<keyword evidence="2 5" id="KW-0645">Protease</keyword>
<dbReference type="InterPro" id="IPR036852">
    <property type="entry name" value="Peptidase_S8/S53_dom_sf"/>
</dbReference>
<evidence type="ECO:0000256" key="1">
    <source>
        <dbReference type="ARBA" id="ARBA00011073"/>
    </source>
</evidence>
<dbReference type="EMBL" id="BAABJX010000020">
    <property type="protein sequence ID" value="GAA4828375.1"/>
    <property type="molecule type" value="Genomic_DNA"/>
</dbReference>
<dbReference type="InterPro" id="IPR050131">
    <property type="entry name" value="Peptidase_S8_subtilisin-like"/>
</dbReference>
<dbReference type="PROSITE" id="PS00138">
    <property type="entry name" value="SUBTILASE_SER"/>
    <property type="match status" value="1"/>
</dbReference>
<comment type="caution">
    <text evidence="9">The sequence shown here is derived from an EMBL/GenBank/DDBJ whole genome shotgun (WGS) entry which is preliminary data.</text>
</comment>
<reference evidence="10" key="1">
    <citation type="journal article" date="2019" name="Int. J. Syst. Evol. Microbiol.">
        <title>The Global Catalogue of Microorganisms (GCM) 10K type strain sequencing project: providing services to taxonomists for standard genome sequencing and annotation.</title>
        <authorList>
            <consortium name="The Broad Institute Genomics Platform"/>
            <consortium name="The Broad Institute Genome Sequencing Center for Infectious Disease"/>
            <person name="Wu L."/>
            <person name="Ma J."/>
        </authorList>
    </citation>
    <scope>NUCLEOTIDE SEQUENCE [LARGE SCALE GENOMIC DNA]</scope>
    <source>
        <strain evidence="10">JCM 18326</strain>
    </source>
</reference>
<dbReference type="InterPro" id="IPR023827">
    <property type="entry name" value="Peptidase_S8_Asp-AS"/>
</dbReference>
<dbReference type="Proteomes" id="UP001500298">
    <property type="component" value="Unassembled WGS sequence"/>
</dbReference>
<dbReference type="SUPFAM" id="SSF52743">
    <property type="entry name" value="Subtilisin-like"/>
    <property type="match status" value="1"/>
</dbReference>
<evidence type="ECO:0000256" key="2">
    <source>
        <dbReference type="ARBA" id="ARBA00022670"/>
    </source>
</evidence>
<sequence>MGVSQTALAQGEEDPLRGAKPNWYNLDKTQDGVYGIGAERAYQEILKGRQGKKVVVAVIDSGIDIGHEDLKNVIWVNKDEIEGNGKDDDNNGYVDDMHGWNFIGGPNGEHVSGETLELTREYVKLKQKYAGKEEKEISKKDRKEYQYFKEIEEKYQEGVTEAQQNYGAISQMVEMYERSDKLMQAYFGMEEVTMDSLQTVASADNRVMGMAQFLMSMKMNGYKLKDLEDYQEYLQNQLEFNYNTELNTREIVGDDYNDFSQRFYGNNDVYGPSADHGTHVAGIIGAQRDNSLGMKGVADNVEIMVVRAVPDGDERDKDVANAIRYAVDNGAQIINMSFGKAYSPEKKIVDDAVKYAMSKGVLLVHAAGNDNKNTDKETNFPLDKYDKGGYAKSWIEVGALNWEDGKKMPADFSNYAKKNVDLFAPGVDIYSTVPESKYKALNGTSMASPVVAGAAAVLMSYYPEMTAAEVKKVLMRTVTPMKKEAVYLPGYKGKLAQGETAEEVKFGDLSVSGGILNLYEAVKYAEGKYGK</sequence>
<gene>
    <name evidence="9" type="ORF">GCM10023331_11750</name>
</gene>
<comment type="similarity">
    <text evidence="1 5 6">Belongs to the peptidase S8 family.</text>
</comment>
<evidence type="ECO:0000256" key="6">
    <source>
        <dbReference type="RuleBase" id="RU003355"/>
    </source>
</evidence>
<evidence type="ECO:0000256" key="5">
    <source>
        <dbReference type="PROSITE-ProRule" id="PRU01240"/>
    </source>
</evidence>
<accession>A0ABP9D5K2</accession>
<feature type="active site" description="Charge relay system" evidence="5">
    <location>
        <position position="276"/>
    </location>
</feature>
<dbReference type="PRINTS" id="PR00723">
    <property type="entry name" value="SUBTILISIN"/>
</dbReference>
<evidence type="ECO:0000259" key="8">
    <source>
        <dbReference type="Pfam" id="PF00082"/>
    </source>
</evidence>
<organism evidence="9 10">
    <name type="scientific">Algivirga pacifica</name>
    <dbReference type="NCBI Taxonomy" id="1162670"/>
    <lineage>
        <taxon>Bacteria</taxon>
        <taxon>Pseudomonadati</taxon>
        <taxon>Bacteroidota</taxon>
        <taxon>Cytophagia</taxon>
        <taxon>Cytophagales</taxon>
        <taxon>Flammeovirgaceae</taxon>
        <taxon>Algivirga</taxon>
    </lineage>
</organism>
<dbReference type="PANTHER" id="PTHR43806:SF11">
    <property type="entry name" value="CEREVISIN-RELATED"/>
    <property type="match status" value="1"/>
</dbReference>
<feature type="active site" description="Charge relay system" evidence="5">
    <location>
        <position position="60"/>
    </location>
</feature>
<feature type="active site" description="Charge relay system" evidence="5">
    <location>
        <position position="445"/>
    </location>
</feature>
<evidence type="ECO:0000256" key="3">
    <source>
        <dbReference type="ARBA" id="ARBA00022801"/>
    </source>
</evidence>
<dbReference type="PROSITE" id="PS00136">
    <property type="entry name" value="SUBTILASE_ASP"/>
    <property type="match status" value="1"/>
</dbReference>
<evidence type="ECO:0000256" key="4">
    <source>
        <dbReference type="ARBA" id="ARBA00022825"/>
    </source>
</evidence>
<feature type="domain" description="Peptidase S8/S53" evidence="8">
    <location>
        <begin position="51"/>
        <end position="480"/>
    </location>
</feature>
<dbReference type="PROSITE" id="PS00137">
    <property type="entry name" value="SUBTILASE_HIS"/>
    <property type="match status" value="1"/>
</dbReference>
<evidence type="ECO:0000313" key="10">
    <source>
        <dbReference type="Proteomes" id="UP001500298"/>
    </source>
</evidence>